<dbReference type="GO" id="GO:0016020">
    <property type="term" value="C:membrane"/>
    <property type="evidence" value="ECO:0007669"/>
    <property type="project" value="UniProtKB-SubCell"/>
</dbReference>
<keyword evidence="10 13" id="KW-1133">Transmembrane helix</keyword>
<feature type="transmembrane region" description="Helical" evidence="13">
    <location>
        <begin position="116"/>
        <end position="136"/>
    </location>
</feature>
<evidence type="ECO:0000256" key="2">
    <source>
        <dbReference type="ARBA" id="ARBA00004141"/>
    </source>
</evidence>
<organism evidence="14 15">
    <name type="scientific">Glycine soja</name>
    <name type="common">Wild soybean</name>
    <dbReference type="NCBI Taxonomy" id="3848"/>
    <lineage>
        <taxon>Eukaryota</taxon>
        <taxon>Viridiplantae</taxon>
        <taxon>Streptophyta</taxon>
        <taxon>Embryophyta</taxon>
        <taxon>Tracheophyta</taxon>
        <taxon>Spermatophyta</taxon>
        <taxon>Magnoliopsida</taxon>
        <taxon>eudicotyledons</taxon>
        <taxon>Gunneridae</taxon>
        <taxon>Pentapetalae</taxon>
        <taxon>rosids</taxon>
        <taxon>fabids</taxon>
        <taxon>Fabales</taxon>
        <taxon>Fabaceae</taxon>
        <taxon>Papilionoideae</taxon>
        <taxon>50 kb inversion clade</taxon>
        <taxon>NPAAA clade</taxon>
        <taxon>indigoferoid/millettioid clade</taxon>
        <taxon>Phaseoleae</taxon>
        <taxon>Glycine</taxon>
        <taxon>Glycine subgen. Soja</taxon>
    </lineage>
</organism>
<feature type="region of interest" description="Disordered" evidence="12">
    <location>
        <begin position="149"/>
        <end position="168"/>
    </location>
</feature>
<comment type="subcellular location">
    <subcellularLocation>
        <location evidence="2">Membrane</location>
        <topology evidence="2">Multi-pass membrane protein</topology>
    </subcellularLocation>
</comment>
<evidence type="ECO:0000256" key="11">
    <source>
        <dbReference type="ARBA" id="ARBA00023136"/>
    </source>
</evidence>
<dbReference type="PANTHER" id="PTHR45977:SF28">
    <property type="entry name" value="OS02G0674700 PROTEIN"/>
    <property type="match status" value="1"/>
</dbReference>
<dbReference type="EC" id="2.3.2.27" evidence="3"/>
<evidence type="ECO:0000256" key="12">
    <source>
        <dbReference type="SAM" id="MobiDB-lite"/>
    </source>
</evidence>
<evidence type="ECO:0000313" key="14">
    <source>
        <dbReference type="EMBL" id="RZB91161.1"/>
    </source>
</evidence>
<dbReference type="GO" id="GO:0061630">
    <property type="term" value="F:ubiquitin protein ligase activity"/>
    <property type="evidence" value="ECO:0007669"/>
    <property type="project" value="UniProtKB-EC"/>
</dbReference>
<reference evidence="14 15" key="1">
    <citation type="submission" date="2018-09" db="EMBL/GenBank/DDBJ databases">
        <title>A high-quality reference genome of wild soybean provides a powerful tool to mine soybean genomes.</title>
        <authorList>
            <person name="Xie M."/>
            <person name="Chung C.Y.L."/>
            <person name="Li M.-W."/>
            <person name="Wong F.-L."/>
            <person name="Chan T.-F."/>
            <person name="Lam H.-M."/>
        </authorList>
    </citation>
    <scope>NUCLEOTIDE SEQUENCE [LARGE SCALE GENOMIC DNA]</scope>
    <source>
        <strain evidence="15">cv. W05</strain>
        <tissue evidence="14">Hypocotyl of etiolated seedlings</tissue>
    </source>
</reference>
<feature type="compositionally biased region" description="Low complexity" evidence="12">
    <location>
        <begin position="157"/>
        <end position="168"/>
    </location>
</feature>
<keyword evidence="5 13" id="KW-0812">Transmembrane</keyword>
<dbReference type="GO" id="GO:0000325">
    <property type="term" value="C:plant-type vacuole"/>
    <property type="evidence" value="ECO:0007669"/>
    <property type="project" value="TreeGrafter"/>
</dbReference>
<comment type="caution">
    <text evidence="14">The sequence shown here is derived from an EMBL/GenBank/DDBJ whole genome shotgun (WGS) entry which is preliminary data.</text>
</comment>
<feature type="transmembrane region" description="Helical" evidence="13">
    <location>
        <begin position="20"/>
        <end position="38"/>
    </location>
</feature>
<keyword evidence="6" id="KW-0479">Metal-binding</keyword>
<evidence type="ECO:0000256" key="13">
    <source>
        <dbReference type="SAM" id="Phobius"/>
    </source>
</evidence>
<keyword evidence="15" id="KW-1185">Reference proteome</keyword>
<dbReference type="GO" id="GO:0008270">
    <property type="term" value="F:zinc ion binding"/>
    <property type="evidence" value="ECO:0007669"/>
    <property type="project" value="UniProtKB-KW"/>
</dbReference>
<dbReference type="PANTHER" id="PTHR45977">
    <property type="entry name" value="TARGET OF ERK KINASE MPK-1"/>
    <property type="match status" value="1"/>
</dbReference>
<evidence type="ECO:0000256" key="7">
    <source>
        <dbReference type="ARBA" id="ARBA00022771"/>
    </source>
</evidence>
<dbReference type="GO" id="GO:0016567">
    <property type="term" value="P:protein ubiquitination"/>
    <property type="evidence" value="ECO:0007669"/>
    <property type="project" value="TreeGrafter"/>
</dbReference>
<evidence type="ECO:0000256" key="5">
    <source>
        <dbReference type="ARBA" id="ARBA00022692"/>
    </source>
</evidence>
<keyword evidence="7" id="KW-0863">Zinc-finger</keyword>
<comment type="catalytic activity">
    <reaction evidence="1">
        <text>S-ubiquitinyl-[E2 ubiquitin-conjugating enzyme]-L-cysteine + [acceptor protein]-L-lysine = [E2 ubiquitin-conjugating enzyme]-L-cysteine + N(6)-ubiquitinyl-[acceptor protein]-L-lysine.</text>
        <dbReference type="EC" id="2.3.2.27"/>
    </reaction>
</comment>
<keyword evidence="8" id="KW-0833">Ubl conjugation pathway</keyword>
<accession>A0A445IYB1</accession>
<protein>
    <recommendedName>
        <fullName evidence="3">RING-type E3 ubiquitin transferase</fullName>
        <ecNumber evidence="3">2.3.2.27</ecNumber>
    </recommendedName>
</protein>
<evidence type="ECO:0000256" key="8">
    <source>
        <dbReference type="ARBA" id="ARBA00022786"/>
    </source>
</evidence>
<dbReference type="GO" id="GO:0006511">
    <property type="term" value="P:ubiquitin-dependent protein catabolic process"/>
    <property type="evidence" value="ECO:0007669"/>
    <property type="project" value="TreeGrafter"/>
</dbReference>
<keyword evidence="9" id="KW-0862">Zinc</keyword>
<keyword evidence="4" id="KW-0808">Transferase</keyword>
<proteinExistence type="predicted"/>
<evidence type="ECO:0000256" key="3">
    <source>
        <dbReference type="ARBA" id="ARBA00012483"/>
    </source>
</evidence>
<evidence type="ECO:0000256" key="9">
    <source>
        <dbReference type="ARBA" id="ARBA00022833"/>
    </source>
</evidence>
<feature type="transmembrane region" description="Helical" evidence="13">
    <location>
        <begin position="92"/>
        <end position="110"/>
    </location>
</feature>
<evidence type="ECO:0000256" key="1">
    <source>
        <dbReference type="ARBA" id="ARBA00000900"/>
    </source>
</evidence>
<evidence type="ECO:0000313" key="15">
    <source>
        <dbReference type="Proteomes" id="UP000289340"/>
    </source>
</evidence>
<sequence length="260" mass="28952">GLAVWRFGRSDSNRQNRFKAVWRFFTFLFSGSPYATLLKCMGHAVHVLRVPSAEIVYWHNKTCMCPALFDSLAIESNLRITQQKLCMDGRTVWNLAFVVAAGTVLVLSASEVPGMPRLWIVGYAMQCVLHMVFVCVEYRRQRRQQPAVASSVQDRIGSSSGNLSVSSREGSASASASAQYVSLGQLDDESTRKCLMRPTAYTLFSEALSVLQQVTGPMHREVANCCRTWHGIKILKGGRCLQCCQVIYATSTKLDPKLLE</sequence>
<gene>
    <name evidence="14" type="ORF">D0Y65_023528</name>
</gene>
<evidence type="ECO:0000256" key="6">
    <source>
        <dbReference type="ARBA" id="ARBA00022723"/>
    </source>
</evidence>
<name>A0A445IYB1_GLYSO</name>
<dbReference type="Proteomes" id="UP000289340">
    <property type="component" value="Chromosome 9"/>
</dbReference>
<keyword evidence="11 13" id="KW-0472">Membrane</keyword>
<dbReference type="EMBL" id="QZWG01000009">
    <property type="protein sequence ID" value="RZB91161.1"/>
    <property type="molecule type" value="Genomic_DNA"/>
</dbReference>
<evidence type="ECO:0000256" key="4">
    <source>
        <dbReference type="ARBA" id="ARBA00022679"/>
    </source>
</evidence>
<evidence type="ECO:0000256" key="10">
    <source>
        <dbReference type="ARBA" id="ARBA00022989"/>
    </source>
</evidence>
<feature type="non-terminal residue" evidence="14">
    <location>
        <position position="1"/>
    </location>
</feature>
<dbReference type="AlphaFoldDB" id="A0A445IYB1"/>